<evidence type="ECO:0000256" key="5">
    <source>
        <dbReference type="ARBA" id="ARBA00023277"/>
    </source>
</evidence>
<dbReference type="Proteomes" id="UP000749293">
    <property type="component" value="Unassembled WGS sequence"/>
</dbReference>
<dbReference type="InterPro" id="IPR005200">
    <property type="entry name" value="Endo-beta-glucanase"/>
</dbReference>
<accession>A0A9P4Z192</accession>
<evidence type="ECO:0000256" key="8">
    <source>
        <dbReference type="ARBA" id="ARBA00023326"/>
    </source>
</evidence>
<evidence type="ECO:0000256" key="2">
    <source>
        <dbReference type="ARBA" id="ARBA00010730"/>
    </source>
</evidence>
<dbReference type="Pfam" id="PF17652">
    <property type="entry name" value="Glyco_hydro81C"/>
    <property type="match status" value="1"/>
</dbReference>
<dbReference type="Gene3D" id="2.70.98.30">
    <property type="entry name" value="Golgi alpha-mannosidase II, domain 4"/>
    <property type="match status" value="1"/>
</dbReference>
<evidence type="ECO:0000259" key="9">
    <source>
        <dbReference type="Pfam" id="PF03639"/>
    </source>
</evidence>
<dbReference type="RefSeq" id="XP_035324209.1">
    <property type="nucleotide sequence ID" value="XM_035462785.1"/>
</dbReference>
<dbReference type="GO" id="GO:0071555">
    <property type="term" value="P:cell wall organization"/>
    <property type="evidence" value="ECO:0007669"/>
    <property type="project" value="UniProtKB-KW"/>
</dbReference>
<keyword evidence="4" id="KW-0378">Hydrolase</keyword>
<evidence type="ECO:0000256" key="1">
    <source>
        <dbReference type="ARBA" id="ARBA00000382"/>
    </source>
</evidence>
<dbReference type="OrthoDB" id="4473401at2759"/>
<dbReference type="PANTHER" id="PTHR31983">
    <property type="entry name" value="ENDO-1,3(4)-BETA-GLUCANASE 1"/>
    <property type="match status" value="1"/>
</dbReference>
<dbReference type="InterPro" id="IPR040451">
    <property type="entry name" value="GH81_N"/>
</dbReference>
<dbReference type="AlphaFoldDB" id="A0A9P4Z192"/>
<evidence type="ECO:0000256" key="3">
    <source>
        <dbReference type="ARBA" id="ARBA00012780"/>
    </source>
</evidence>
<gene>
    <name evidence="11" type="ORF">GMORB2_0801</name>
</gene>
<keyword evidence="12" id="KW-1185">Reference proteome</keyword>
<dbReference type="GeneID" id="55967031"/>
<comment type="catalytic activity">
    <reaction evidence="1">
        <text>Hydrolysis of (1-&gt;3)-beta-D-glucosidic linkages in (1-&gt;3)-beta-D-glucans.</text>
        <dbReference type="EC" id="3.2.1.39"/>
    </reaction>
</comment>
<organism evidence="11 12">
    <name type="scientific">Geosmithia morbida</name>
    <dbReference type="NCBI Taxonomy" id="1094350"/>
    <lineage>
        <taxon>Eukaryota</taxon>
        <taxon>Fungi</taxon>
        <taxon>Dikarya</taxon>
        <taxon>Ascomycota</taxon>
        <taxon>Pezizomycotina</taxon>
        <taxon>Sordariomycetes</taxon>
        <taxon>Hypocreomycetidae</taxon>
        <taxon>Hypocreales</taxon>
        <taxon>Bionectriaceae</taxon>
        <taxon>Geosmithia</taxon>
    </lineage>
</organism>
<reference evidence="11" key="1">
    <citation type="submission" date="2020-03" db="EMBL/GenBank/DDBJ databases">
        <title>Site-based positive gene gene selection in Geosmithia morbida across the United States reveals a broad range of putative effectors and factors for local host and environmental adapation.</title>
        <authorList>
            <person name="Onufrak A."/>
            <person name="Murdoch R.W."/>
            <person name="Gazis R."/>
            <person name="Huff M."/>
            <person name="Staton M."/>
            <person name="Klingeman W."/>
            <person name="Hadziabdic D."/>
        </authorList>
    </citation>
    <scope>NUCLEOTIDE SEQUENCE</scope>
    <source>
        <strain evidence="11">1262</strain>
    </source>
</reference>
<keyword evidence="5" id="KW-0119">Carbohydrate metabolism</keyword>
<evidence type="ECO:0000256" key="7">
    <source>
        <dbReference type="ARBA" id="ARBA00023316"/>
    </source>
</evidence>
<comment type="similarity">
    <text evidence="2">Belongs to the glycosyl hydrolase 81 family.</text>
</comment>
<comment type="caution">
    <text evidence="11">The sequence shown here is derived from an EMBL/GenBank/DDBJ whole genome shotgun (WGS) entry which is preliminary data.</text>
</comment>
<dbReference type="EC" id="3.2.1.39" evidence="3"/>
<dbReference type="EMBL" id="JAANYQ010000002">
    <property type="protein sequence ID" value="KAF4125557.1"/>
    <property type="molecule type" value="Genomic_DNA"/>
</dbReference>
<keyword evidence="7" id="KW-0961">Cell wall biogenesis/degradation</keyword>
<name>A0A9P4Z192_9HYPO</name>
<feature type="non-terminal residue" evidence="11">
    <location>
        <position position="1"/>
    </location>
</feature>
<evidence type="ECO:0000256" key="4">
    <source>
        <dbReference type="ARBA" id="ARBA00022801"/>
    </source>
</evidence>
<dbReference type="InterPro" id="IPR040720">
    <property type="entry name" value="GH81_C"/>
</dbReference>
<dbReference type="GO" id="GO:0042973">
    <property type="term" value="F:glucan endo-1,3-beta-D-glucosidase activity"/>
    <property type="evidence" value="ECO:0007669"/>
    <property type="project" value="UniProtKB-EC"/>
</dbReference>
<evidence type="ECO:0000259" key="10">
    <source>
        <dbReference type="Pfam" id="PF17652"/>
    </source>
</evidence>
<dbReference type="GO" id="GO:0052861">
    <property type="term" value="F:endo-1,3(4)-beta-glucanase activity"/>
    <property type="evidence" value="ECO:0007669"/>
    <property type="project" value="InterPro"/>
</dbReference>
<proteinExistence type="inferred from homology"/>
<protein>
    <recommendedName>
        <fullName evidence="3">glucan endo-1,3-beta-D-glucosidase</fullName>
        <ecNumber evidence="3">3.2.1.39</ecNumber>
    </recommendedName>
</protein>
<evidence type="ECO:0000313" key="11">
    <source>
        <dbReference type="EMBL" id="KAF4125557.1"/>
    </source>
</evidence>
<keyword evidence="6" id="KW-0326">Glycosidase</keyword>
<feature type="domain" description="Glycosyl hydrolase family 81 N-terminal" evidence="9">
    <location>
        <begin position="26"/>
        <end position="346"/>
    </location>
</feature>
<dbReference type="GO" id="GO:0000272">
    <property type="term" value="P:polysaccharide catabolic process"/>
    <property type="evidence" value="ECO:0007669"/>
    <property type="project" value="UniProtKB-KW"/>
</dbReference>
<dbReference type="Gene3D" id="1.10.287.1170">
    <property type="entry name" value="glycoside hydrolase family 81 endo-[beta] glucanase"/>
    <property type="match status" value="1"/>
</dbReference>
<evidence type="ECO:0000313" key="12">
    <source>
        <dbReference type="Proteomes" id="UP000749293"/>
    </source>
</evidence>
<keyword evidence="8" id="KW-0624">Polysaccharide degradation</keyword>
<evidence type="ECO:0000256" key="6">
    <source>
        <dbReference type="ARBA" id="ARBA00023295"/>
    </source>
</evidence>
<dbReference type="PROSITE" id="PS52008">
    <property type="entry name" value="GH81"/>
    <property type="match status" value="1"/>
</dbReference>
<dbReference type="PANTHER" id="PTHR31983:SF0">
    <property type="entry name" value="GLUCAN ENDO-1,3-BETA-D-GLUCOSIDASE 2"/>
    <property type="match status" value="1"/>
</dbReference>
<dbReference type="Pfam" id="PF03639">
    <property type="entry name" value="Glyco_hydro_81"/>
    <property type="match status" value="1"/>
</dbReference>
<feature type="domain" description="Glycosyl hydrolase family 81 C-terminal" evidence="10">
    <location>
        <begin position="354"/>
        <end position="565"/>
    </location>
</feature>
<sequence length="565" mass="62683">MPARNIFADAVGTEPPPSMMEVKQDHPVPRKGIMQQAPLQTNKFYSNFFLAEQRAPTYTFPYSITWGGGTGVTKTWGMVCSHIEAHQRVFGEEKFFASSYYLNPVGIESLALSARELGNDTTVSMDSITAFSSRVHLSTSRVTLPIVSFSLAQGMPYLTSVYHGATPLIQTGVFFRSVTKFSKDLKRNLSKFTIVLEDGATWRLYAWATEGEGLDLDVMNNGMAVSRKPFSGVLQIAKDPMTPGSEQALDDGAGIYPVSLELTGSTAGKKGWYQFHFQTSGHETGNLYMYALPHHVESFDRETAEQLQRIQLQTPTKGVANLVRGDTWTMVEPEMPVGLEFAPWHPMNGTVKEISDEAKVLIRAAATRELGSDVATEGEMESMYFGGKALAKFALLVYVASDLLKDQAMAQSGLEKLKKVFGIFAANEQKHPLCYDSAWGGVVSSATYTTGDLLIDFGNTLYNDHHFHYGYHILAAAIIGHLDGDWVKENRDYVNSLVRDVANPSQDDKYFPMWRNFDWYHGHSWAHGLFASADGKNQESSSEDMMHAYALKMWGHVSGDESLEA</sequence>
<dbReference type="GO" id="GO:0009986">
    <property type="term" value="C:cell surface"/>
    <property type="evidence" value="ECO:0007669"/>
    <property type="project" value="TreeGrafter"/>
</dbReference>